<comment type="caution">
    <text evidence="1">The sequence shown here is derived from an EMBL/GenBank/DDBJ whole genome shotgun (WGS) entry which is preliminary data.</text>
</comment>
<evidence type="ECO:0000313" key="2">
    <source>
        <dbReference type="Proteomes" id="UP000186922"/>
    </source>
</evidence>
<keyword evidence="2" id="KW-1185">Reference proteome</keyword>
<dbReference type="Proteomes" id="UP000186922">
    <property type="component" value="Unassembled WGS sequence"/>
</dbReference>
<gene>
    <name evidence="1" type="primary">RvY_01152</name>
    <name evidence="1" type="synonym">RvY_01152.2</name>
    <name evidence="1" type="ORF">RvY_01152-2</name>
</gene>
<protein>
    <submittedName>
        <fullName evidence="1">Uncharacterized protein</fullName>
    </submittedName>
</protein>
<dbReference type="EMBL" id="BDGG01000001">
    <property type="protein sequence ID" value="GAU88455.1"/>
    <property type="molecule type" value="Genomic_DNA"/>
</dbReference>
<reference evidence="1 2" key="1">
    <citation type="journal article" date="2016" name="Nat. Commun.">
        <title>Extremotolerant tardigrade genome and improved radiotolerance of human cultured cells by tardigrade-unique protein.</title>
        <authorList>
            <person name="Hashimoto T."/>
            <person name="Horikawa D.D."/>
            <person name="Saito Y."/>
            <person name="Kuwahara H."/>
            <person name="Kozuka-Hata H."/>
            <person name="Shin-I T."/>
            <person name="Minakuchi Y."/>
            <person name="Ohishi K."/>
            <person name="Motoyama A."/>
            <person name="Aizu T."/>
            <person name="Enomoto A."/>
            <person name="Kondo K."/>
            <person name="Tanaka S."/>
            <person name="Hara Y."/>
            <person name="Koshikawa S."/>
            <person name="Sagara H."/>
            <person name="Miura T."/>
            <person name="Yokobori S."/>
            <person name="Miyagawa K."/>
            <person name="Suzuki Y."/>
            <person name="Kubo T."/>
            <person name="Oyama M."/>
            <person name="Kohara Y."/>
            <person name="Fujiyama A."/>
            <person name="Arakawa K."/>
            <person name="Katayama T."/>
            <person name="Toyoda A."/>
            <person name="Kunieda T."/>
        </authorList>
    </citation>
    <scope>NUCLEOTIDE SEQUENCE [LARGE SCALE GENOMIC DNA]</scope>
    <source>
        <strain evidence="1 2">YOKOZUNA-1</strain>
    </source>
</reference>
<accession>A0A1D1UJ95</accession>
<sequence>MWPWHSPREMPVQLMNMQRDSVRPSLTAHTRHSLRTRMLILFTSESSVQLTTRSPSSCWPTTSTSCARFPSPSIRSTLPRYSRLLNRRNSSTKRRFSAVSSRSTTVCATFSSPAG</sequence>
<proteinExistence type="predicted"/>
<evidence type="ECO:0000313" key="1">
    <source>
        <dbReference type="EMBL" id="GAU88455.1"/>
    </source>
</evidence>
<name>A0A1D1UJ95_RAMVA</name>
<dbReference type="AlphaFoldDB" id="A0A1D1UJ95"/>
<organism evidence="1 2">
    <name type="scientific">Ramazzottius varieornatus</name>
    <name type="common">Water bear</name>
    <name type="synonym">Tardigrade</name>
    <dbReference type="NCBI Taxonomy" id="947166"/>
    <lineage>
        <taxon>Eukaryota</taxon>
        <taxon>Metazoa</taxon>
        <taxon>Ecdysozoa</taxon>
        <taxon>Tardigrada</taxon>
        <taxon>Eutardigrada</taxon>
        <taxon>Parachela</taxon>
        <taxon>Hypsibioidea</taxon>
        <taxon>Ramazzottiidae</taxon>
        <taxon>Ramazzottius</taxon>
    </lineage>
</organism>